<dbReference type="STRING" id="264731.PRU_2668"/>
<dbReference type="InterPro" id="IPR018060">
    <property type="entry name" value="HTH_AraC"/>
</dbReference>
<dbReference type="Proteomes" id="UP000000927">
    <property type="component" value="Chromosome"/>
</dbReference>
<protein>
    <submittedName>
        <fullName evidence="7">Transcriptional regulator, AraC family</fullName>
    </submittedName>
</protein>
<dbReference type="SUPFAM" id="SSF50998">
    <property type="entry name" value="Quinoprotein alcohol dehydrogenase-like"/>
    <property type="match status" value="1"/>
</dbReference>
<dbReference type="PROSITE" id="PS00041">
    <property type="entry name" value="HTH_ARAC_FAMILY_1"/>
    <property type="match status" value="1"/>
</dbReference>
<evidence type="ECO:0000259" key="6">
    <source>
        <dbReference type="PROSITE" id="PS01124"/>
    </source>
</evidence>
<dbReference type="InterPro" id="IPR009057">
    <property type="entry name" value="Homeodomain-like_sf"/>
</dbReference>
<reference evidence="7 8" key="1">
    <citation type="journal article" date="2010" name="Microb. Ecol.">
        <title>Comparative genome analysis of Prevotella ruminicola and Prevotella bryantii: insights into their environmental niche.</title>
        <authorList>
            <consortium name="North American Consortium for Rumen Bacteria"/>
            <person name="Purushe J."/>
            <person name="Fouts D.E."/>
            <person name="Morrison M."/>
            <person name="White B.A."/>
            <person name="Mackie R.I."/>
            <person name="Coutinho P.M."/>
            <person name="Henrissat B."/>
            <person name="Nelson K.E."/>
        </authorList>
    </citation>
    <scope>NUCLEOTIDE SEQUENCE [LARGE SCALE GENOMIC DNA]</scope>
    <source>
        <strain evidence="8">ATCC 19189 / JCM 8958 / 23</strain>
    </source>
</reference>
<evidence type="ECO:0000256" key="4">
    <source>
        <dbReference type="ARBA" id="ARBA00023163"/>
    </source>
</evidence>
<proteinExistence type="predicted"/>
<dbReference type="PROSITE" id="PS01124">
    <property type="entry name" value="HTH_ARAC_FAMILY_2"/>
    <property type="match status" value="1"/>
</dbReference>
<dbReference type="PRINTS" id="PR00032">
    <property type="entry name" value="HTHARAC"/>
</dbReference>
<keyword evidence="4" id="KW-0804">Transcription</keyword>
<dbReference type="GO" id="GO:0003700">
    <property type="term" value="F:DNA-binding transcription factor activity"/>
    <property type="evidence" value="ECO:0007669"/>
    <property type="project" value="InterPro"/>
</dbReference>
<keyword evidence="8" id="KW-1185">Reference proteome</keyword>
<keyword evidence="5" id="KW-1133">Transmembrane helix</keyword>
<keyword evidence="3" id="KW-0238">DNA-binding</keyword>
<dbReference type="InterPro" id="IPR011047">
    <property type="entry name" value="Quinoprotein_ADH-like_sf"/>
</dbReference>
<dbReference type="InterPro" id="IPR015943">
    <property type="entry name" value="WD40/YVTN_repeat-like_dom_sf"/>
</dbReference>
<keyword evidence="5" id="KW-0472">Membrane</keyword>
<dbReference type="RefSeq" id="WP_013063949.1">
    <property type="nucleotide sequence ID" value="NC_014033.1"/>
</dbReference>
<dbReference type="eggNOG" id="COG2207">
    <property type="taxonomic scope" value="Bacteria"/>
</dbReference>
<evidence type="ECO:0000256" key="1">
    <source>
        <dbReference type="ARBA" id="ARBA00022553"/>
    </source>
</evidence>
<dbReference type="AlphaFoldDB" id="D5EXH2"/>
<evidence type="ECO:0000313" key="7">
    <source>
        <dbReference type="EMBL" id="ADE81962.1"/>
    </source>
</evidence>
<sequence>MNRLTTIILSCMLSLTMLASGNILTERYNLSYINLENGLPHNNVSSLYTDSNGFLWIATYGGGLVRYDGYGMMSPMLGLKSLSCKSIAEDRFKRLWVTFDEGTNVIDLRTMLTVVPKSPNADLVSLLSQSGVKSYCDALGRIWLITDKRVNLITFAEDGSVAHIASYQYRGNTPEICICDVEGNGKPWVGIDYGIYRMVEKDGKLVREEISTLLHPLYGLYITDILKRGNTVWLTTNHGLFRYDPYLQRLDQTPIQHLSHEFLSSLALMPDNTLLVGSLCGVNIYDDKSGTFTAWTQASNPPLKNDFVHCLLVNDGLIYVGTEAGGIIRLVPRQLLLQNSIHTQDPSSLSPNPVNAMYAAPDGTLWVGTVEGGLNRRVKGERAFIHYTKSNSALPHNSVSTLAADGYGRLWVGTWGGGLCWIDMKNPQTIVRLELPAEQARLTNYIGAMAYDAINGGMWIGSNDGLFFYSFKNKQLIEPFEECQLVRGCIGSIVTRDGHLWMGCMQGVVIVDLKSEKNGQFATRNIRHLLADPTSKIVDKISSFCETSDGTLWLGSNGYGLYKRVVDNDGKEHFDVLTQEDGLVYNGVKGIVEDRNGRLWITTQNGLSVYDPKLQAFTNYSQHDGLISPHFYWNSAIKDASGNICLGSEAGLIEMLDDNTDTHYHGHLTFTRLMVDNQEALAGSGYLTEDISVAKNIWLKEGHRSFSIDFSALDYGYEMQGVYSYRMKGFDNDWVVLKPGEHSVRYSVLPAGNYTFEVNYKSVQTAVEGTTISIEVVVKPYFWRSWWFRMLLSILFIVFLIYLYNRWAAVVKRREAEQLLTPIRRVLEESDDPRQLQSRIQNILDNQERYKQSVTKSVEADKEEVMKSTRPFMERVMEIMETHYMDSEFGVQEFCDALGMSRSVASKHLNAEAGLPVGQFIRNYRLNMAKEMLSSKTTNRNITEIAYAVGFNDPKYFTRCFTKMYGVNPSSWS</sequence>
<dbReference type="GO" id="GO:0000155">
    <property type="term" value="F:phosphorelay sensor kinase activity"/>
    <property type="evidence" value="ECO:0007669"/>
    <property type="project" value="TreeGrafter"/>
</dbReference>
<dbReference type="InterPro" id="IPR011123">
    <property type="entry name" value="Y_Y_Y"/>
</dbReference>
<dbReference type="Pfam" id="PF07495">
    <property type="entry name" value="Y_Y_Y"/>
    <property type="match status" value="1"/>
</dbReference>
<dbReference type="GO" id="GO:0043565">
    <property type="term" value="F:sequence-specific DNA binding"/>
    <property type="evidence" value="ECO:0007669"/>
    <property type="project" value="InterPro"/>
</dbReference>
<feature type="domain" description="HTH araC/xylS-type" evidence="6">
    <location>
        <begin position="874"/>
        <end position="973"/>
    </location>
</feature>
<gene>
    <name evidence="7" type="ordered locus">PRU_2668</name>
</gene>
<dbReference type="InterPro" id="IPR011110">
    <property type="entry name" value="Reg_prop"/>
</dbReference>
<keyword evidence="1" id="KW-0597">Phosphoprotein</keyword>
<dbReference type="SUPFAM" id="SSF46689">
    <property type="entry name" value="Homeodomain-like"/>
    <property type="match status" value="1"/>
</dbReference>
<keyword evidence="5" id="KW-0812">Transmembrane</keyword>
<dbReference type="Gene3D" id="1.10.10.60">
    <property type="entry name" value="Homeodomain-like"/>
    <property type="match status" value="1"/>
</dbReference>
<evidence type="ECO:0000256" key="3">
    <source>
        <dbReference type="ARBA" id="ARBA00023125"/>
    </source>
</evidence>
<evidence type="ECO:0000256" key="2">
    <source>
        <dbReference type="ARBA" id="ARBA00023015"/>
    </source>
</evidence>
<feature type="transmembrane region" description="Helical" evidence="5">
    <location>
        <begin position="786"/>
        <end position="804"/>
    </location>
</feature>
<dbReference type="Gene3D" id="2.60.40.10">
    <property type="entry name" value="Immunoglobulins"/>
    <property type="match status" value="1"/>
</dbReference>
<dbReference type="SUPFAM" id="SSF63829">
    <property type="entry name" value="Calcium-dependent phosphotriesterase"/>
    <property type="match status" value="2"/>
</dbReference>
<dbReference type="Gene3D" id="2.130.10.10">
    <property type="entry name" value="YVTN repeat-like/Quinoprotein amine dehydrogenase"/>
    <property type="match status" value="2"/>
</dbReference>
<dbReference type="InterPro" id="IPR020449">
    <property type="entry name" value="Tscrpt_reg_AraC-type_HTH"/>
</dbReference>
<organism evidence="7 8">
    <name type="scientific">Xylanibacter ruminicola (strain ATCC 19189 / DSM 19721 / CIP 105475 / JCM 8958 / 23)</name>
    <name type="common">Prevotella ruminicola</name>
    <dbReference type="NCBI Taxonomy" id="264731"/>
    <lineage>
        <taxon>Bacteria</taxon>
        <taxon>Pseudomonadati</taxon>
        <taxon>Bacteroidota</taxon>
        <taxon>Bacteroidia</taxon>
        <taxon>Bacteroidales</taxon>
        <taxon>Prevotellaceae</taxon>
        <taxon>Xylanibacter</taxon>
    </lineage>
</organism>
<dbReference type="SMART" id="SM00342">
    <property type="entry name" value="HTH_ARAC"/>
    <property type="match status" value="1"/>
</dbReference>
<dbReference type="KEGG" id="pru:PRU_2668"/>
<dbReference type="EMBL" id="CP002006">
    <property type="protein sequence ID" value="ADE81962.1"/>
    <property type="molecule type" value="Genomic_DNA"/>
</dbReference>
<dbReference type="PANTHER" id="PTHR43547:SF2">
    <property type="entry name" value="HYBRID SIGNAL TRANSDUCTION HISTIDINE KINASE C"/>
    <property type="match status" value="1"/>
</dbReference>
<name>D5EXH2_XYLR2</name>
<evidence type="ECO:0000313" key="8">
    <source>
        <dbReference type="Proteomes" id="UP000000927"/>
    </source>
</evidence>
<dbReference type="PANTHER" id="PTHR43547">
    <property type="entry name" value="TWO-COMPONENT HISTIDINE KINASE"/>
    <property type="match status" value="1"/>
</dbReference>
<dbReference type="InterPro" id="IPR018062">
    <property type="entry name" value="HTH_AraC-typ_CS"/>
</dbReference>
<dbReference type="eggNOG" id="COG3292">
    <property type="taxonomic scope" value="Bacteria"/>
</dbReference>
<accession>D5EXH2</accession>
<dbReference type="Pfam" id="PF12833">
    <property type="entry name" value="HTH_18"/>
    <property type="match status" value="1"/>
</dbReference>
<dbReference type="GeneID" id="31502198"/>
<keyword evidence="2" id="KW-0805">Transcription regulation</keyword>
<evidence type="ECO:0000256" key="5">
    <source>
        <dbReference type="SAM" id="Phobius"/>
    </source>
</evidence>
<dbReference type="HOGENOM" id="CLU_000445_28_2_10"/>
<dbReference type="InterPro" id="IPR013783">
    <property type="entry name" value="Ig-like_fold"/>
</dbReference>
<dbReference type="Pfam" id="PF07494">
    <property type="entry name" value="Reg_prop"/>
    <property type="match status" value="5"/>
</dbReference>